<evidence type="ECO:0000313" key="2">
    <source>
        <dbReference type="EMBL" id="RDB18671.1"/>
    </source>
</evidence>
<dbReference type="OrthoDB" id="2530165at2759"/>
<accession>A0A369J9E6</accession>
<dbReference type="EMBL" id="LUEZ02000090">
    <property type="protein sequence ID" value="RDB18671.1"/>
    <property type="molecule type" value="Genomic_DNA"/>
</dbReference>
<proteinExistence type="predicted"/>
<dbReference type="Proteomes" id="UP000076154">
    <property type="component" value="Unassembled WGS sequence"/>
</dbReference>
<evidence type="ECO:0000313" key="3">
    <source>
        <dbReference type="Proteomes" id="UP000076154"/>
    </source>
</evidence>
<feature type="compositionally biased region" description="Acidic residues" evidence="1">
    <location>
        <begin position="153"/>
        <end position="183"/>
    </location>
</feature>
<keyword evidence="3" id="KW-1185">Reference proteome</keyword>
<reference evidence="2" key="1">
    <citation type="submission" date="2018-04" db="EMBL/GenBank/DDBJ databases">
        <title>Whole genome sequencing of Hypsizygus marmoreus.</title>
        <authorList>
            <person name="Choi I.-G."/>
            <person name="Min B."/>
            <person name="Kim J.-G."/>
            <person name="Kim S."/>
            <person name="Oh Y.-L."/>
            <person name="Kong W.-S."/>
            <person name="Park H."/>
            <person name="Jeong J."/>
            <person name="Song E.-S."/>
        </authorList>
    </citation>
    <scope>NUCLEOTIDE SEQUENCE [LARGE SCALE GENOMIC DNA]</scope>
    <source>
        <strain evidence="2">51987-8</strain>
    </source>
</reference>
<comment type="caution">
    <text evidence="2">The sequence shown here is derived from an EMBL/GenBank/DDBJ whole genome shotgun (WGS) entry which is preliminary data.</text>
</comment>
<feature type="region of interest" description="Disordered" evidence="1">
    <location>
        <begin position="140"/>
        <end position="220"/>
    </location>
</feature>
<sequence length="342" mass="37743">MASDTLVLFNTLPPYLQRRIDRAFDSVASPAQTKPHSQDLGLGGGFIVEDEALMGGGFVPEESNNNEPPTHIPMSKVPSALQHLDLPPDDEQVLAVFRNAASGWTSAEGAGVDLDGEEGVVGRDDWRSVCAVLLEHYREEYEDESEGGQVDEGQGEMEREGESEDQYQESDASNDDSDDDEYIETPAASSSRRRTRARPTKSPSPSISPSPGPKKLTPRQRQTTLEAFSLFFPSIPPDDLANQKIMIKDVQRAAKLLGEKIKADEMLEMLDAFSTAPDNLRDGEVRALDQRCLTIYAAFRLNFAAELNTSSSPARLNTPNVVDTFMKIFLELTVIPELQHHH</sequence>
<evidence type="ECO:0000256" key="1">
    <source>
        <dbReference type="SAM" id="MobiDB-lite"/>
    </source>
</evidence>
<name>A0A369J9E6_HYPMA</name>
<dbReference type="InParanoid" id="A0A369J9E6"/>
<protein>
    <submittedName>
        <fullName evidence="2">Uncharacterized protein</fullName>
    </submittedName>
</protein>
<organism evidence="2 3">
    <name type="scientific">Hypsizygus marmoreus</name>
    <name type="common">White beech mushroom</name>
    <name type="synonym">Agaricus marmoreus</name>
    <dbReference type="NCBI Taxonomy" id="39966"/>
    <lineage>
        <taxon>Eukaryota</taxon>
        <taxon>Fungi</taxon>
        <taxon>Dikarya</taxon>
        <taxon>Basidiomycota</taxon>
        <taxon>Agaricomycotina</taxon>
        <taxon>Agaricomycetes</taxon>
        <taxon>Agaricomycetidae</taxon>
        <taxon>Agaricales</taxon>
        <taxon>Tricholomatineae</taxon>
        <taxon>Lyophyllaceae</taxon>
        <taxon>Hypsizygus</taxon>
    </lineage>
</organism>
<gene>
    <name evidence="2" type="ORF">Hypma_014766</name>
</gene>
<dbReference type="AlphaFoldDB" id="A0A369J9E6"/>